<feature type="transmembrane region" description="Helical" evidence="6">
    <location>
        <begin position="132"/>
        <end position="155"/>
    </location>
</feature>
<gene>
    <name evidence="8" type="ORF">CLV70_107147</name>
</gene>
<evidence type="ECO:0000256" key="6">
    <source>
        <dbReference type="SAM" id="Phobius"/>
    </source>
</evidence>
<feature type="domain" description="RDD" evidence="7">
    <location>
        <begin position="11"/>
        <end position="168"/>
    </location>
</feature>
<sequence>MPVAPDGRPLADFGTRLLAYLIDSAILGAAGMLLFLPVIAWLVIDRFPDPVAMSDPYAPGVSFSDGAFGDFFVTLLLVEAGFFVFLLAAYYVYYVEMMFRTGQTLGKKLIKVKVVPFEPGATLTRGMAAKRYLVEFVGGLFVPFLSYLDGLWQLWDKPYQQTLHDKAARTVVIKVAP</sequence>
<dbReference type="InterPro" id="IPR010432">
    <property type="entry name" value="RDD"/>
</dbReference>
<feature type="transmembrane region" description="Helical" evidence="6">
    <location>
        <begin position="71"/>
        <end position="93"/>
    </location>
</feature>
<dbReference type="PANTHER" id="PTHR36115">
    <property type="entry name" value="PROLINE-RICH ANTIGEN HOMOLOG-RELATED"/>
    <property type="match status" value="1"/>
</dbReference>
<comment type="subcellular location">
    <subcellularLocation>
        <location evidence="1">Cell membrane</location>
        <topology evidence="1">Multi-pass membrane protein</topology>
    </subcellularLocation>
</comment>
<evidence type="ECO:0000256" key="5">
    <source>
        <dbReference type="ARBA" id="ARBA00023136"/>
    </source>
</evidence>
<evidence type="ECO:0000259" key="7">
    <source>
        <dbReference type="Pfam" id="PF06271"/>
    </source>
</evidence>
<dbReference type="Proteomes" id="UP000239209">
    <property type="component" value="Unassembled WGS sequence"/>
</dbReference>
<dbReference type="PANTHER" id="PTHR36115:SF4">
    <property type="entry name" value="MEMBRANE PROTEIN"/>
    <property type="match status" value="1"/>
</dbReference>
<evidence type="ECO:0000256" key="3">
    <source>
        <dbReference type="ARBA" id="ARBA00022692"/>
    </source>
</evidence>
<keyword evidence="5 6" id="KW-0472">Membrane</keyword>
<evidence type="ECO:0000313" key="9">
    <source>
        <dbReference type="Proteomes" id="UP000239209"/>
    </source>
</evidence>
<evidence type="ECO:0000256" key="1">
    <source>
        <dbReference type="ARBA" id="ARBA00004651"/>
    </source>
</evidence>
<protein>
    <submittedName>
        <fullName evidence="8">RDD family protein</fullName>
    </submittedName>
</protein>
<keyword evidence="4 6" id="KW-1133">Transmembrane helix</keyword>
<dbReference type="AlphaFoldDB" id="A0A2T0S601"/>
<evidence type="ECO:0000256" key="4">
    <source>
        <dbReference type="ARBA" id="ARBA00022989"/>
    </source>
</evidence>
<dbReference type="InterPro" id="IPR051791">
    <property type="entry name" value="Pra-immunoreactive"/>
</dbReference>
<evidence type="ECO:0000256" key="2">
    <source>
        <dbReference type="ARBA" id="ARBA00022475"/>
    </source>
</evidence>
<dbReference type="Pfam" id="PF06271">
    <property type="entry name" value="RDD"/>
    <property type="match status" value="1"/>
</dbReference>
<organism evidence="8 9">
    <name type="scientific">Pseudosporangium ferrugineum</name>
    <dbReference type="NCBI Taxonomy" id="439699"/>
    <lineage>
        <taxon>Bacteria</taxon>
        <taxon>Bacillati</taxon>
        <taxon>Actinomycetota</taxon>
        <taxon>Actinomycetes</taxon>
        <taxon>Micromonosporales</taxon>
        <taxon>Micromonosporaceae</taxon>
        <taxon>Pseudosporangium</taxon>
    </lineage>
</organism>
<keyword evidence="9" id="KW-1185">Reference proteome</keyword>
<dbReference type="GO" id="GO:0005886">
    <property type="term" value="C:plasma membrane"/>
    <property type="evidence" value="ECO:0007669"/>
    <property type="project" value="UniProtKB-SubCell"/>
</dbReference>
<accession>A0A2T0S601</accession>
<keyword evidence="3 6" id="KW-0812">Transmembrane</keyword>
<keyword evidence="2" id="KW-1003">Cell membrane</keyword>
<dbReference type="EMBL" id="PVZG01000007">
    <property type="protein sequence ID" value="PRY28842.1"/>
    <property type="molecule type" value="Genomic_DNA"/>
</dbReference>
<evidence type="ECO:0000313" key="8">
    <source>
        <dbReference type="EMBL" id="PRY28842.1"/>
    </source>
</evidence>
<feature type="transmembrane region" description="Helical" evidence="6">
    <location>
        <begin position="17"/>
        <end position="44"/>
    </location>
</feature>
<comment type="caution">
    <text evidence="8">The sequence shown here is derived from an EMBL/GenBank/DDBJ whole genome shotgun (WGS) entry which is preliminary data.</text>
</comment>
<proteinExistence type="predicted"/>
<name>A0A2T0S601_9ACTN</name>
<reference evidence="8 9" key="1">
    <citation type="submission" date="2018-03" db="EMBL/GenBank/DDBJ databases">
        <title>Genomic Encyclopedia of Archaeal and Bacterial Type Strains, Phase II (KMG-II): from individual species to whole genera.</title>
        <authorList>
            <person name="Goeker M."/>
        </authorList>
    </citation>
    <scope>NUCLEOTIDE SEQUENCE [LARGE SCALE GENOMIC DNA]</scope>
    <source>
        <strain evidence="8 9">DSM 45348</strain>
    </source>
</reference>